<sequence>MSTDLRDLILERMSPLVPVLNAVMAKAVTVAEHAMTDAAEIEAEYRTTRVHVARAKARSLLTARDLGAWQVDENQAKNAALHLYSDDLVLRFLHSPTVVPSPGTNLARRAWYTNTPMMDNARLFEEPERLLLIWAADFAAGTVSMRAVHPIGTWKYGEKARIDLSVPLDDEDVFASSFDTRDEEEDLDMPTRTEAAEEEDERDASA</sequence>
<dbReference type="Proteomes" id="UP000319804">
    <property type="component" value="Unassembled WGS sequence"/>
</dbReference>
<dbReference type="AlphaFoldDB" id="A0A4Y3UPV7"/>
<reference evidence="2 3" key="1">
    <citation type="submission" date="2019-06" db="EMBL/GenBank/DDBJ databases">
        <title>Sequencing the genomes of 1000 actinobacteria strains.</title>
        <authorList>
            <person name="Klenk H.-P."/>
        </authorList>
    </citation>
    <scope>NUCLEOTIDE SEQUENCE [LARGE SCALE GENOMIC DNA]</scope>
    <source>
        <strain evidence="2 3">DSM 20427</strain>
    </source>
</reference>
<feature type="compositionally biased region" description="Acidic residues" evidence="1">
    <location>
        <begin position="196"/>
        <end position="206"/>
    </location>
</feature>
<comment type="caution">
    <text evidence="2">The sequence shown here is derived from an EMBL/GenBank/DDBJ whole genome shotgun (WGS) entry which is preliminary data.</text>
</comment>
<dbReference type="RefSeq" id="WP_141381559.1">
    <property type="nucleotide sequence ID" value="NZ_BJNA01000091.1"/>
</dbReference>
<evidence type="ECO:0000256" key="1">
    <source>
        <dbReference type="SAM" id="MobiDB-lite"/>
    </source>
</evidence>
<organism evidence="2 3">
    <name type="scientific">Microbacterium lacticum</name>
    <dbReference type="NCBI Taxonomy" id="33885"/>
    <lineage>
        <taxon>Bacteria</taxon>
        <taxon>Bacillati</taxon>
        <taxon>Actinomycetota</taxon>
        <taxon>Actinomycetes</taxon>
        <taxon>Micrococcales</taxon>
        <taxon>Microbacteriaceae</taxon>
        <taxon>Microbacterium</taxon>
    </lineage>
</organism>
<accession>A0A4Y3UPV7</accession>
<dbReference type="EMBL" id="VFPS01000005">
    <property type="protein sequence ID" value="TQM91393.1"/>
    <property type="molecule type" value="Genomic_DNA"/>
</dbReference>
<dbReference type="OrthoDB" id="5112668at2"/>
<proteinExistence type="predicted"/>
<evidence type="ECO:0000313" key="3">
    <source>
        <dbReference type="Proteomes" id="UP000319804"/>
    </source>
</evidence>
<evidence type="ECO:0000313" key="2">
    <source>
        <dbReference type="EMBL" id="TQM91393.1"/>
    </source>
</evidence>
<keyword evidence="3" id="KW-1185">Reference proteome</keyword>
<gene>
    <name evidence="2" type="ORF">FHX68_2613</name>
</gene>
<name>A0A4Y3UPV7_9MICO</name>
<feature type="region of interest" description="Disordered" evidence="1">
    <location>
        <begin position="175"/>
        <end position="206"/>
    </location>
</feature>
<protein>
    <submittedName>
        <fullName evidence="2">Uncharacterized protein</fullName>
    </submittedName>
</protein>